<feature type="domain" description="Type IX secretion system protein PorV" evidence="2">
    <location>
        <begin position="46"/>
        <end position="284"/>
    </location>
</feature>
<keyword evidence="1" id="KW-0732">Signal</keyword>
<protein>
    <submittedName>
        <fullName evidence="3">Type IX secretion system outer membrane channel protein PorV</fullName>
    </submittedName>
</protein>
<organism evidence="3 4">
    <name type="scientific">Phaeocystidibacter luteus</name>
    <dbReference type="NCBI Taxonomy" id="911197"/>
    <lineage>
        <taxon>Bacteria</taxon>
        <taxon>Pseudomonadati</taxon>
        <taxon>Bacteroidota</taxon>
        <taxon>Flavobacteriia</taxon>
        <taxon>Flavobacteriales</taxon>
        <taxon>Phaeocystidibacteraceae</taxon>
        <taxon>Phaeocystidibacter</taxon>
    </lineage>
</organism>
<dbReference type="Pfam" id="PF19572">
    <property type="entry name" value="PorV"/>
    <property type="match status" value="1"/>
</dbReference>
<feature type="signal peptide" evidence="1">
    <location>
        <begin position="1"/>
        <end position="39"/>
    </location>
</feature>
<dbReference type="NCBIfam" id="NF033709">
    <property type="entry name" value="PorV_fam"/>
    <property type="match status" value="1"/>
</dbReference>
<dbReference type="InterPro" id="IPR045741">
    <property type="entry name" value="PorV"/>
</dbReference>
<dbReference type="OrthoDB" id="9758448at2"/>
<gene>
    <name evidence="3" type="primary">porV</name>
    <name evidence="3" type="ORF">F8C67_06475</name>
</gene>
<sequence length="406" mass="44399">MIASNLTTYICILNRYRSMKIKSLIAGALILGAPSVSKAQTAFGDNLNVVTTAVPVLAIGPDARHGALANVGAATSVDANAMFWNTSKLAFLEEGTTDIAMNYSPWLRRLVPDINLSYVSFATSIDKNQAIGASIRYFSLGEITFRNQQGDFQGTFSPYEMSVDVGYALKLSENWSSGIALRYIFSDLTQGQAAGINPGQSVSTDLSAYYRGDLKNLPDGQKGRFLFGAAITNLGAKISYSDGGTEDFLPTNLRIGAGYEWQLDDYNSLTVLADVNRLLVPTAPVRDPQTGEVLEGQDDNVGVIAGVIQSFNPNAKPRGWEEFWEENMYNIGLEYWYDGIFAVRGGYQYEDVNKGNRKFFTMGIGIRYSSFGFDFSYLIPANSSVRSPLENTLRFSLLVNLNGISG</sequence>
<dbReference type="SUPFAM" id="SSF56935">
    <property type="entry name" value="Porins"/>
    <property type="match status" value="1"/>
</dbReference>
<evidence type="ECO:0000313" key="4">
    <source>
        <dbReference type="Proteomes" id="UP000468650"/>
    </source>
</evidence>
<comment type="caution">
    <text evidence="3">The sequence shown here is derived from an EMBL/GenBank/DDBJ whole genome shotgun (WGS) entry which is preliminary data.</text>
</comment>
<dbReference type="InterPro" id="IPR047799">
    <property type="entry name" value="T9SS_OM_PorV"/>
</dbReference>
<dbReference type="AlphaFoldDB" id="A0A6N6RKS1"/>
<feature type="chain" id="PRO_5027046266" evidence="1">
    <location>
        <begin position="40"/>
        <end position="406"/>
    </location>
</feature>
<dbReference type="NCBIfam" id="NF033710">
    <property type="entry name" value="T9SS_OM_PorV"/>
    <property type="match status" value="1"/>
</dbReference>
<dbReference type="EMBL" id="WBVO01000003">
    <property type="protein sequence ID" value="KAB2813800.1"/>
    <property type="molecule type" value="Genomic_DNA"/>
</dbReference>
<dbReference type="Gene3D" id="2.40.160.60">
    <property type="entry name" value="Outer membrane protein transport protein (OMPP1/FadL/TodX)"/>
    <property type="match status" value="1"/>
</dbReference>
<accession>A0A6N6RKS1</accession>
<dbReference type="Proteomes" id="UP000468650">
    <property type="component" value="Unassembled WGS sequence"/>
</dbReference>
<proteinExistence type="predicted"/>
<reference evidence="3 4" key="1">
    <citation type="submission" date="2019-09" db="EMBL/GenBank/DDBJ databases">
        <title>Genomes of family Cryomorphaceae.</title>
        <authorList>
            <person name="Bowman J.P."/>
        </authorList>
    </citation>
    <scope>NUCLEOTIDE SEQUENCE [LARGE SCALE GENOMIC DNA]</scope>
    <source>
        <strain evidence="3 4">LMG 25704</strain>
    </source>
</reference>
<keyword evidence="4" id="KW-1185">Reference proteome</keyword>
<name>A0A6N6RKS1_9FLAO</name>
<evidence type="ECO:0000256" key="1">
    <source>
        <dbReference type="SAM" id="SignalP"/>
    </source>
</evidence>
<evidence type="ECO:0000259" key="2">
    <source>
        <dbReference type="Pfam" id="PF19572"/>
    </source>
</evidence>
<evidence type="ECO:0000313" key="3">
    <source>
        <dbReference type="EMBL" id="KAB2813800.1"/>
    </source>
</evidence>